<dbReference type="EMBL" id="CM000846">
    <property type="protein sequence ID" value="KRH21814.1"/>
    <property type="molecule type" value="Genomic_DNA"/>
</dbReference>
<gene>
    <name evidence="1" type="ORF">GLYMA_13G260400</name>
</gene>
<reference evidence="1 2" key="1">
    <citation type="journal article" date="2010" name="Nature">
        <title>Genome sequence of the palaeopolyploid soybean.</title>
        <authorList>
            <person name="Schmutz J."/>
            <person name="Cannon S.B."/>
            <person name="Schlueter J."/>
            <person name="Ma J."/>
            <person name="Mitros T."/>
            <person name="Nelson W."/>
            <person name="Hyten D.L."/>
            <person name="Song Q."/>
            <person name="Thelen J.J."/>
            <person name="Cheng J."/>
            <person name="Xu D."/>
            <person name="Hellsten U."/>
            <person name="May G.D."/>
            <person name="Yu Y."/>
            <person name="Sakurai T."/>
            <person name="Umezawa T."/>
            <person name="Bhattacharyya M.K."/>
            <person name="Sandhu D."/>
            <person name="Valliyodan B."/>
            <person name="Lindquist E."/>
            <person name="Peto M."/>
            <person name="Grant D."/>
            <person name="Shu S."/>
            <person name="Goodstein D."/>
            <person name="Barry K."/>
            <person name="Futrell-Griggs M."/>
            <person name="Abernathy B."/>
            <person name="Du J."/>
            <person name="Tian Z."/>
            <person name="Zhu L."/>
            <person name="Gill N."/>
            <person name="Joshi T."/>
            <person name="Libault M."/>
            <person name="Sethuraman A."/>
            <person name="Zhang X.-C."/>
            <person name="Shinozaki K."/>
            <person name="Nguyen H.T."/>
            <person name="Wing R.A."/>
            <person name="Cregan P."/>
            <person name="Specht J."/>
            <person name="Grimwood J."/>
            <person name="Rokhsar D."/>
            <person name="Stacey G."/>
            <person name="Shoemaker R.C."/>
            <person name="Jackson S.A."/>
        </authorList>
    </citation>
    <scope>NUCLEOTIDE SEQUENCE</scope>
    <source>
        <strain evidence="2">cv. Williams 82</strain>
        <tissue evidence="1">Callus</tissue>
    </source>
</reference>
<evidence type="ECO:0000313" key="1">
    <source>
        <dbReference type="EMBL" id="KRH21814.1"/>
    </source>
</evidence>
<dbReference type="EnsemblPlants" id="KRH21814">
    <property type="protein sequence ID" value="KRH21814"/>
    <property type="gene ID" value="GLYMA_13G260400"/>
</dbReference>
<name>K7M204_SOYBN</name>
<proteinExistence type="predicted"/>
<reference evidence="1" key="3">
    <citation type="submission" date="2018-07" db="EMBL/GenBank/DDBJ databases">
        <title>WGS assembly of Glycine max.</title>
        <authorList>
            <person name="Schmutz J."/>
            <person name="Cannon S."/>
            <person name="Schlueter J."/>
            <person name="Ma J."/>
            <person name="Mitros T."/>
            <person name="Nelson W."/>
            <person name="Hyten D."/>
            <person name="Song Q."/>
            <person name="Thelen J."/>
            <person name="Cheng J."/>
            <person name="Xu D."/>
            <person name="Hellsten U."/>
            <person name="May G."/>
            <person name="Yu Y."/>
            <person name="Sakurai T."/>
            <person name="Umezawa T."/>
            <person name="Bhattacharyya M."/>
            <person name="Sandhu D."/>
            <person name="Valliyodan B."/>
            <person name="Lindquist E."/>
            <person name="Peto M."/>
            <person name="Grant D."/>
            <person name="Shu S."/>
            <person name="Goodstein D."/>
            <person name="Barry K."/>
            <person name="Futrell-Griggs M."/>
            <person name="Abernathy B."/>
            <person name="Du J."/>
            <person name="Tian Z."/>
            <person name="Zhu L."/>
            <person name="Gill N."/>
            <person name="Joshi T."/>
            <person name="Libault M."/>
            <person name="Sethuraman A."/>
            <person name="Zhang X."/>
            <person name="Shinozaki K."/>
            <person name="Nguyen H."/>
            <person name="Wing R."/>
            <person name="Cregan P."/>
            <person name="Specht J."/>
            <person name="Grimwood J."/>
            <person name="Rokhsar D."/>
            <person name="Stacey G."/>
            <person name="Shoemaker R."/>
            <person name="Jackson S."/>
        </authorList>
    </citation>
    <scope>NUCLEOTIDE SEQUENCE</scope>
    <source>
        <tissue evidence="1">Callus</tissue>
    </source>
</reference>
<dbReference type="PaxDb" id="3847-GLYMA13G33501.1"/>
<evidence type="ECO:0000313" key="2">
    <source>
        <dbReference type="EnsemblPlants" id="KRH21814"/>
    </source>
</evidence>
<organism evidence="1">
    <name type="scientific">Glycine max</name>
    <name type="common">Soybean</name>
    <name type="synonym">Glycine hispida</name>
    <dbReference type="NCBI Taxonomy" id="3847"/>
    <lineage>
        <taxon>Eukaryota</taxon>
        <taxon>Viridiplantae</taxon>
        <taxon>Streptophyta</taxon>
        <taxon>Embryophyta</taxon>
        <taxon>Tracheophyta</taxon>
        <taxon>Spermatophyta</taxon>
        <taxon>Magnoliopsida</taxon>
        <taxon>eudicotyledons</taxon>
        <taxon>Gunneridae</taxon>
        <taxon>Pentapetalae</taxon>
        <taxon>rosids</taxon>
        <taxon>fabids</taxon>
        <taxon>Fabales</taxon>
        <taxon>Fabaceae</taxon>
        <taxon>Papilionoideae</taxon>
        <taxon>50 kb inversion clade</taxon>
        <taxon>NPAAA clade</taxon>
        <taxon>indigoferoid/millettioid clade</taxon>
        <taxon>Phaseoleae</taxon>
        <taxon>Glycine</taxon>
        <taxon>Glycine subgen. Soja</taxon>
    </lineage>
</organism>
<reference evidence="2" key="2">
    <citation type="submission" date="2018-02" db="UniProtKB">
        <authorList>
            <consortium name="EnsemblPlants"/>
        </authorList>
    </citation>
    <scope>IDENTIFICATION</scope>
    <source>
        <strain evidence="2">Williams 82</strain>
    </source>
</reference>
<dbReference type="Proteomes" id="UP000008827">
    <property type="component" value="Chromosome 13"/>
</dbReference>
<accession>K7M204</accession>
<sequence length="91" mass="10606">MRRTLLASENSLPNSKAPSEEDMLCNYVKKERSDPFNLWFMKIVKVRELEAIKVVEDAGWFSKVKNGPLYRQMHGTLIKTKWGCFICLLIL</sequence>
<protein>
    <submittedName>
        <fullName evidence="1 2">Uncharacterized protein</fullName>
    </submittedName>
</protein>
<keyword evidence="3" id="KW-1185">Reference proteome</keyword>
<evidence type="ECO:0000313" key="3">
    <source>
        <dbReference type="Proteomes" id="UP000008827"/>
    </source>
</evidence>
<dbReference type="Gramene" id="KRH21814">
    <property type="protein sequence ID" value="KRH21814"/>
    <property type="gene ID" value="GLYMA_13G260400"/>
</dbReference>
<dbReference type="HOGENOM" id="CLU_2431336_0_0_1"/>
<dbReference type="InParanoid" id="K7M204"/>
<dbReference type="AlphaFoldDB" id="K7M204"/>